<dbReference type="Pfam" id="PF13646">
    <property type="entry name" value="HEAT_2"/>
    <property type="match status" value="1"/>
</dbReference>
<reference evidence="1 2" key="1">
    <citation type="submission" date="2020-08" db="EMBL/GenBank/DDBJ databases">
        <title>Genomic Encyclopedia of Type Strains, Phase IV (KMG-IV): sequencing the most valuable type-strain genomes for metagenomic binning, comparative biology and taxonomic classification.</title>
        <authorList>
            <person name="Goeker M."/>
        </authorList>
    </citation>
    <scope>NUCLEOTIDE SEQUENCE [LARGE SCALE GENOMIC DNA]</scope>
    <source>
        <strain evidence="1 2">YIM 65646</strain>
    </source>
</reference>
<dbReference type="EMBL" id="JACHGT010000007">
    <property type="protein sequence ID" value="MBB6035771.1"/>
    <property type="molecule type" value="Genomic_DNA"/>
</dbReference>
<dbReference type="AlphaFoldDB" id="A0A841FEP5"/>
<name>A0A841FEP5_9ACTN</name>
<sequence length="415" mass="44293">MEPEPLADEIASTDPGVREAAWERLSSAGAGAVAPLIAVLCDEDSPVEWSRPAVLLRKIGDAAFDPLVEAIATAPTPEVARRAGWAFSGLEVSHVERFAAALRHPSPKVRGNAAYVLQFKGAKARPYVPELLPLLADRDPDVRRRALWALTEIGPGGVVPRLRKLRREGATPALRRHALTALAEVGGPARLDPADLALVRRLIAVKRAAERPEPMHLCGHWWALPTTDQAAVLDAFGLSAPEPVTMRLGGSIWNLDHHAGGAGVHGACARVYVSPAFDGWTLVFGDSSADGHRQAPVAERCAELSRRFGGAHWYGQSCGDDWNAWCIAERGKVVRFFDNEEPEAAVGGPHPAEEGWALTFEEDDERDLCFAADIAATASVDPGVLGADTAVTGHGVVALTECGLKRGHPKGSLEI</sequence>
<dbReference type="Proteomes" id="UP000548476">
    <property type="component" value="Unassembled WGS sequence"/>
</dbReference>
<dbReference type="InterPro" id="IPR004155">
    <property type="entry name" value="PBS_lyase_HEAT"/>
</dbReference>
<dbReference type="RefSeq" id="WP_184788619.1">
    <property type="nucleotide sequence ID" value="NZ_BONT01000075.1"/>
</dbReference>
<evidence type="ECO:0000313" key="1">
    <source>
        <dbReference type="EMBL" id="MBB6035771.1"/>
    </source>
</evidence>
<dbReference type="Gene3D" id="1.25.10.10">
    <property type="entry name" value="Leucine-rich Repeat Variant"/>
    <property type="match status" value="2"/>
</dbReference>
<organism evidence="1 2">
    <name type="scientific">Phytomonospora endophytica</name>
    <dbReference type="NCBI Taxonomy" id="714109"/>
    <lineage>
        <taxon>Bacteria</taxon>
        <taxon>Bacillati</taxon>
        <taxon>Actinomycetota</taxon>
        <taxon>Actinomycetes</taxon>
        <taxon>Micromonosporales</taxon>
        <taxon>Micromonosporaceae</taxon>
        <taxon>Phytomonospora</taxon>
    </lineage>
</organism>
<protein>
    <recommendedName>
        <fullName evidence="3">HEAT repeat domain-containing protein</fullName>
    </recommendedName>
</protein>
<keyword evidence="2" id="KW-1185">Reference proteome</keyword>
<gene>
    <name evidence="1" type="ORF">HNR73_003635</name>
</gene>
<dbReference type="InterPro" id="IPR011989">
    <property type="entry name" value="ARM-like"/>
</dbReference>
<comment type="caution">
    <text evidence="1">The sequence shown here is derived from an EMBL/GenBank/DDBJ whole genome shotgun (WGS) entry which is preliminary data.</text>
</comment>
<proteinExistence type="predicted"/>
<accession>A0A841FEP5</accession>
<dbReference type="SUPFAM" id="SSF48371">
    <property type="entry name" value="ARM repeat"/>
    <property type="match status" value="1"/>
</dbReference>
<dbReference type="InterPro" id="IPR016024">
    <property type="entry name" value="ARM-type_fold"/>
</dbReference>
<evidence type="ECO:0000313" key="2">
    <source>
        <dbReference type="Proteomes" id="UP000548476"/>
    </source>
</evidence>
<dbReference type="SMART" id="SM00567">
    <property type="entry name" value="EZ_HEAT"/>
    <property type="match status" value="3"/>
</dbReference>
<evidence type="ECO:0008006" key="3">
    <source>
        <dbReference type="Google" id="ProtNLM"/>
    </source>
</evidence>